<dbReference type="EMBL" id="BOLY01000003">
    <property type="protein sequence ID" value="GIZ41373.1"/>
    <property type="molecule type" value="Genomic_DNA"/>
</dbReference>
<dbReference type="GeneID" id="68290254"/>
<sequence length="244" mass="27948">MLSASAPAFPHPTLDWRSIWIARLHKDAIHAPQPFRFQDLPRELRDLIYEYVFSGVYVPLGFTSVKAQNAGLLLTCHQTYAEATFAYYNLSSFNVKRLWACSTWKAGLSSDQWGHVVATKIRLHSDPVLRLMPQRHAVLIDVMMDLRSEGVKVNLALLKMVVERKRRPSFQKILDRYHTAPSARWGRPRSPEGDLSSQWRRCAKEMGSVDCHQDCCEQVSVRFCNCSVCAGRNMDEAGDEEEMF</sequence>
<evidence type="ECO:0008006" key="3">
    <source>
        <dbReference type="Google" id="ProtNLM"/>
    </source>
</evidence>
<reference evidence="1 2" key="1">
    <citation type="submission" date="2021-01" db="EMBL/GenBank/DDBJ databases">
        <title>Cercospora kikuchii MAFF 305040 whole genome shotgun sequence.</title>
        <authorList>
            <person name="Kashiwa T."/>
            <person name="Suzuki T."/>
        </authorList>
    </citation>
    <scope>NUCLEOTIDE SEQUENCE [LARGE SCALE GENOMIC DNA]</scope>
    <source>
        <strain evidence="1 2">MAFF 305040</strain>
    </source>
</reference>
<dbReference type="AlphaFoldDB" id="A0A9P3FBQ6"/>
<keyword evidence="2" id="KW-1185">Reference proteome</keyword>
<proteinExistence type="predicted"/>
<accession>A0A9P3FBQ6</accession>
<comment type="caution">
    <text evidence="1">The sequence shown here is derived from an EMBL/GenBank/DDBJ whole genome shotgun (WGS) entry which is preliminary data.</text>
</comment>
<evidence type="ECO:0000313" key="2">
    <source>
        <dbReference type="Proteomes" id="UP000825890"/>
    </source>
</evidence>
<dbReference type="OrthoDB" id="3650564at2759"/>
<protein>
    <recommendedName>
        <fullName evidence="3">F-box domain-containing protein</fullName>
    </recommendedName>
</protein>
<gene>
    <name evidence="1" type="ORF">CKM354_000467900</name>
</gene>
<dbReference type="RefSeq" id="XP_044655860.1">
    <property type="nucleotide sequence ID" value="XM_044799925.1"/>
</dbReference>
<dbReference type="PANTHER" id="PTHR38790:SF4">
    <property type="entry name" value="2EXR DOMAIN-CONTAINING PROTEIN"/>
    <property type="match status" value="1"/>
</dbReference>
<dbReference type="Proteomes" id="UP000825890">
    <property type="component" value="Unassembled WGS sequence"/>
</dbReference>
<dbReference type="PANTHER" id="PTHR38790">
    <property type="entry name" value="2EXR DOMAIN-CONTAINING PROTEIN-RELATED"/>
    <property type="match status" value="1"/>
</dbReference>
<name>A0A9P3FBQ6_9PEZI</name>
<evidence type="ECO:0000313" key="1">
    <source>
        <dbReference type="EMBL" id="GIZ41373.1"/>
    </source>
</evidence>
<organism evidence="1 2">
    <name type="scientific">Cercospora kikuchii</name>
    <dbReference type="NCBI Taxonomy" id="84275"/>
    <lineage>
        <taxon>Eukaryota</taxon>
        <taxon>Fungi</taxon>
        <taxon>Dikarya</taxon>
        <taxon>Ascomycota</taxon>
        <taxon>Pezizomycotina</taxon>
        <taxon>Dothideomycetes</taxon>
        <taxon>Dothideomycetidae</taxon>
        <taxon>Mycosphaerellales</taxon>
        <taxon>Mycosphaerellaceae</taxon>
        <taxon>Cercospora</taxon>
    </lineage>
</organism>